<dbReference type="Proteomes" id="UP000735302">
    <property type="component" value="Unassembled WGS sequence"/>
</dbReference>
<dbReference type="InterPro" id="IPR006029">
    <property type="entry name" value="Neurotrans-gated_channel_TM"/>
</dbReference>
<reference evidence="4 5" key="1">
    <citation type="journal article" date="2021" name="Elife">
        <title>Chloroplast acquisition without the gene transfer in kleptoplastic sea slugs, Plakobranchus ocellatus.</title>
        <authorList>
            <person name="Maeda T."/>
            <person name="Takahashi S."/>
            <person name="Yoshida T."/>
            <person name="Shimamura S."/>
            <person name="Takaki Y."/>
            <person name="Nagai Y."/>
            <person name="Toyoda A."/>
            <person name="Suzuki Y."/>
            <person name="Arimoto A."/>
            <person name="Ishii H."/>
            <person name="Satoh N."/>
            <person name="Nishiyama T."/>
            <person name="Hasebe M."/>
            <person name="Maruyama T."/>
            <person name="Minagawa J."/>
            <person name="Obokata J."/>
            <person name="Shigenobu S."/>
        </authorList>
    </citation>
    <scope>NUCLEOTIDE SEQUENCE [LARGE SCALE GENOMIC DNA]</scope>
</reference>
<feature type="domain" description="Neurotransmitter-gated ion-channel transmembrane" evidence="3">
    <location>
        <begin position="86"/>
        <end position="173"/>
    </location>
</feature>
<evidence type="ECO:0000259" key="3">
    <source>
        <dbReference type="Pfam" id="PF02932"/>
    </source>
</evidence>
<evidence type="ECO:0000256" key="1">
    <source>
        <dbReference type="SAM" id="MobiDB-lite"/>
    </source>
</evidence>
<dbReference type="GO" id="GO:0016020">
    <property type="term" value="C:membrane"/>
    <property type="evidence" value="ECO:0007669"/>
    <property type="project" value="InterPro"/>
</dbReference>
<dbReference type="Pfam" id="PF02932">
    <property type="entry name" value="Neur_chan_memb"/>
    <property type="match status" value="1"/>
</dbReference>
<keyword evidence="5" id="KW-1185">Reference proteome</keyword>
<feature type="region of interest" description="Disordered" evidence="1">
    <location>
        <begin position="270"/>
        <end position="289"/>
    </location>
</feature>
<organism evidence="4 5">
    <name type="scientific">Plakobranchus ocellatus</name>
    <dbReference type="NCBI Taxonomy" id="259542"/>
    <lineage>
        <taxon>Eukaryota</taxon>
        <taxon>Metazoa</taxon>
        <taxon>Spiralia</taxon>
        <taxon>Lophotrochozoa</taxon>
        <taxon>Mollusca</taxon>
        <taxon>Gastropoda</taxon>
        <taxon>Heterobranchia</taxon>
        <taxon>Euthyneura</taxon>
        <taxon>Panpulmonata</taxon>
        <taxon>Sacoglossa</taxon>
        <taxon>Placobranchoidea</taxon>
        <taxon>Plakobranchidae</taxon>
        <taxon>Plakobranchus</taxon>
    </lineage>
</organism>
<keyword evidence="4" id="KW-0675">Receptor</keyword>
<dbReference type="AlphaFoldDB" id="A0AAV3ZT00"/>
<protein>
    <submittedName>
        <fullName evidence="4">Glycine receptor subunit alpha-3</fullName>
    </submittedName>
</protein>
<name>A0AAV3ZT00_9GAST</name>
<dbReference type="CDD" id="cd19049">
    <property type="entry name" value="LGIC_TM_anion"/>
    <property type="match status" value="1"/>
</dbReference>
<dbReference type="InterPro" id="IPR036719">
    <property type="entry name" value="Neuro-gated_channel_TM_sf"/>
</dbReference>
<accession>A0AAV3ZT00</accession>
<dbReference type="PANTHER" id="PTHR18945">
    <property type="entry name" value="NEUROTRANSMITTER GATED ION CHANNEL"/>
    <property type="match status" value="1"/>
</dbReference>
<evidence type="ECO:0000313" key="4">
    <source>
        <dbReference type="EMBL" id="GFN97582.1"/>
    </source>
</evidence>
<feature type="transmembrane region" description="Helical" evidence="2">
    <location>
        <begin position="79"/>
        <end position="103"/>
    </location>
</feature>
<comment type="caution">
    <text evidence="4">The sequence shown here is derived from an EMBL/GenBank/DDBJ whole genome shotgun (WGS) entry which is preliminary data.</text>
</comment>
<dbReference type="Gene3D" id="1.20.58.390">
    <property type="entry name" value="Neurotransmitter-gated ion-channel transmembrane domain"/>
    <property type="match status" value="1"/>
</dbReference>
<evidence type="ECO:0000313" key="5">
    <source>
        <dbReference type="Proteomes" id="UP000735302"/>
    </source>
</evidence>
<sequence>MGSDLLDTSLRSEIRPIYQTTLTSVTHVSQKKILSISSEERLLRQHNVDSPSDEESPQLRVTQGNFSCLEARIHLRRHFGYYIMQVYIPSVLIVILSWVSFWIDIDATPARVSVGLLTVLAISTQSSGEKSNVPRVSYMKALDLWFATCLVFVVLALLEFSIVHVQFRHGKKSNEAVVEREGRPLERQYTSFSDRIFGHEDIDFMKYAHEIDRAQVKKSILPQDSPGVRGCNSFWPRGLAVKVWNEGIKALWKKVQQLLAKRTRCESLDLKNTGAEEESATAPSQEDSL</sequence>
<dbReference type="InterPro" id="IPR006201">
    <property type="entry name" value="Neur_channel"/>
</dbReference>
<proteinExistence type="predicted"/>
<keyword evidence="2" id="KW-1133">Transmembrane helix</keyword>
<gene>
    <name evidence="4" type="ORF">PoB_002408800</name>
</gene>
<dbReference type="EMBL" id="BLXT01002789">
    <property type="protein sequence ID" value="GFN97582.1"/>
    <property type="molecule type" value="Genomic_DNA"/>
</dbReference>
<keyword evidence="2" id="KW-0472">Membrane</keyword>
<keyword evidence="2" id="KW-0812">Transmembrane</keyword>
<dbReference type="InterPro" id="IPR006028">
    <property type="entry name" value="GABAA/Glycine_rcpt"/>
</dbReference>
<dbReference type="PRINTS" id="PR00253">
    <property type="entry name" value="GABAARECEPTR"/>
</dbReference>
<feature type="transmembrane region" description="Helical" evidence="2">
    <location>
        <begin position="144"/>
        <end position="163"/>
    </location>
</feature>
<dbReference type="GO" id="GO:0004888">
    <property type="term" value="F:transmembrane signaling receptor activity"/>
    <property type="evidence" value="ECO:0007669"/>
    <property type="project" value="InterPro"/>
</dbReference>
<dbReference type="GO" id="GO:0005216">
    <property type="term" value="F:monoatomic ion channel activity"/>
    <property type="evidence" value="ECO:0007669"/>
    <property type="project" value="InterPro"/>
</dbReference>
<dbReference type="SUPFAM" id="SSF90112">
    <property type="entry name" value="Neurotransmitter-gated ion-channel transmembrane pore"/>
    <property type="match status" value="1"/>
</dbReference>
<evidence type="ECO:0000256" key="2">
    <source>
        <dbReference type="SAM" id="Phobius"/>
    </source>
</evidence>
<dbReference type="InterPro" id="IPR038050">
    <property type="entry name" value="Neuro_actylchol_rec"/>
</dbReference>